<dbReference type="EMBL" id="JAJNDB010000001">
    <property type="protein sequence ID" value="MCD2192107.1"/>
    <property type="molecule type" value="Genomic_DNA"/>
</dbReference>
<dbReference type="InterPro" id="IPR057326">
    <property type="entry name" value="KR_dom"/>
</dbReference>
<keyword evidence="5" id="KW-1185">Reference proteome</keyword>
<dbReference type="SUPFAM" id="SSF51735">
    <property type="entry name" value="NAD(P)-binding Rossmann-fold domains"/>
    <property type="match status" value="1"/>
</dbReference>
<dbReference type="PANTHER" id="PTHR43639">
    <property type="entry name" value="OXIDOREDUCTASE, SHORT-CHAIN DEHYDROGENASE/REDUCTASE FAMILY (AFU_ORTHOLOGUE AFUA_5G02870)"/>
    <property type="match status" value="1"/>
</dbReference>
<dbReference type="PRINTS" id="PR00080">
    <property type="entry name" value="SDRFAMILY"/>
</dbReference>
<comment type="similarity">
    <text evidence="1">Belongs to the short-chain dehydrogenases/reductases (SDR) family.</text>
</comment>
<dbReference type="PANTHER" id="PTHR43639:SF1">
    <property type="entry name" value="SHORT-CHAIN DEHYDROGENASE_REDUCTASE FAMILY PROTEIN"/>
    <property type="match status" value="1"/>
</dbReference>
<reference evidence="4 5" key="1">
    <citation type="submission" date="2021-11" db="EMBL/GenBank/DDBJ databases">
        <title>Draft genome sequence of Actinomycetospora sp. SF1 isolated from the rhizosphere soil.</title>
        <authorList>
            <person name="Duangmal K."/>
            <person name="Chantavorakit T."/>
        </authorList>
    </citation>
    <scope>NUCLEOTIDE SEQUENCE [LARGE SCALE GENOMIC DNA]</scope>
    <source>
        <strain evidence="4 5">TBRC 5722</strain>
    </source>
</reference>
<dbReference type="RefSeq" id="WP_230729798.1">
    <property type="nucleotide sequence ID" value="NZ_JAJNDB010000001.1"/>
</dbReference>
<evidence type="ECO:0000256" key="2">
    <source>
        <dbReference type="ARBA" id="ARBA00023002"/>
    </source>
</evidence>
<dbReference type="Proteomes" id="UP001199469">
    <property type="component" value="Unassembled WGS sequence"/>
</dbReference>
<dbReference type="CDD" id="cd05233">
    <property type="entry name" value="SDR_c"/>
    <property type="match status" value="1"/>
</dbReference>
<sequence length="252" mass="26117">MSEDAAGRGGGRVVVVTGGSRGMGREMVRAFAADGDHVVIASRKLDACTALATEIEAEHDVRAVPVAANVSRWADCDALVEAAYAEFGRVDVLVNNAGLSPLYPSLDAVSEELFDKVVGVNLKGPFRLSAAVGSRMVADGGGAIVNISSIAAIRPGPEELPYAAAKAGLNALTEGLARAYGPTVRVNAVQAGPFRTDISAAWSPDTFDRFERTLALGRCGEPEEVVGAVRYLASRDASFCTGAILRLDGGVP</sequence>
<evidence type="ECO:0000256" key="1">
    <source>
        <dbReference type="ARBA" id="ARBA00006484"/>
    </source>
</evidence>
<dbReference type="InterPro" id="IPR036291">
    <property type="entry name" value="NAD(P)-bd_dom_sf"/>
</dbReference>
<dbReference type="InterPro" id="IPR020904">
    <property type="entry name" value="Sc_DH/Rdtase_CS"/>
</dbReference>
<evidence type="ECO:0000313" key="5">
    <source>
        <dbReference type="Proteomes" id="UP001199469"/>
    </source>
</evidence>
<dbReference type="PROSITE" id="PS00061">
    <property type="entry name" value="ADH_SHORT"/>
    <property type="match status" value="1"/>
</dbReference>
<proteinExistence type="inferred from homology"/>
<dbReference type="NCBIfam" id="NF005559">
    <property type="entry name" value="PRK07231.1"/>
    <property type="match status" value="1"/>
</dbReference>
<evidence type="ECO:0000313" key="4">
    <source>
        <dbReference type="EMBL" id="MCD2192107.1"/>
    </source>
</evidence>
<feature type="domain" description="Ketoreductase" evidence="3">
    <location>
        <begin position="12"/>
        <end position="197"/>
    </location>
</feature>
<name>A0ABS8P1I3_9PSEU</name>
<dbReference type="Gene3D" id="3.40.50.720">
    <property type="entry name" value="NAD(P)-binding Rossmann-like Domain"/>
    <property type="match status" value="1"/>
</dbReference>
<evidence type="ECO:0000259" key="3">
    <source>
        <dbReference type="SMART" id="SM00822"/>
    </source>
</evidence>
<gene>
    <name evidence="4" type="ORF">LQ327_01705</name>
</gene>
<dbReference type="Pfam" id="PF13561">
    <property type="entry name" value="adh_short_C2"/>
    <property type="match status" value="1"/>
</dbReference>
<keyword evidence="2" id="KW-0560">Oxidoreductase</keyword>
<organism evidence="4 5">
    <name type="scientific">Actinomycetospora endophytica</name>
    <dbReference type="NCBI Taxonomy" id="2291215"/>
    <lineage>
        <taxon>Bacteria</taxon>
        <taxon>Bacillati</taxon>
        <taxon>Actinomycetota</taxon>
        <taxon>Actinomycetes</taxon>
        <taxon>Pseudonocardiales</taxon>
        <taxon>Pseudonocardiaceae</taxon>
        <taxon>Actinomycetospora</taxon>
    </lineage>
</organism>
<protein>
    <submittedName>
        <fullName evidence="4">SDR family oxidoreductase</fullName>
    </submittedName>
</protein>
<dbReference type="SMART" id="SM00822">
    <property type="entry name" value="PKS_KR"/>
    <property type="match status" value="1"/>
</dbReference>
<accession>A0ABS8P1I3</accession>
<dbReference type="InterPro" id="IPR002347">
    <property type="entry name" value="SDR_fam"/>
</dbReference>
<dbReference type="PRINTS" id="PR00081">
    <property type="entry name" value="GDHRDH"/>
</dbReference>
<comment type="caution">
    <text evidence="4">The sequence shown here is derived from an EMBL/GenBank/DDBJ whole genome shotgun (WGS) entry which is preliminary data.</text>
</comment>